<dbReference type="Pfam" id="PF03129">
    <property type="entry name" value="HGTP_anticodon"/>
    <property type="match status" value="1"/>
</dbReference>
<keyword evidence="6" id="KW-0648">Protein biosynthesis</keyword>
<evidence type="ECO:0000313" key="19">
    <source>
        <dbReference type="Proteomes" id="UP000062398"/>
    </source>
</evidence>
<dbReference type="InterPro" id="IPR004154">
    <property type="entry name" value="Anticodon-bd"/>
</dbReference>
<dbReference type="PRINTS" id="PR01043">
    <property type="entry name" value="TRNASYNTHGLY"/>
</dbReference>
<evidence type="ECO:0000256" key="1">
    <source>
        <dbReference type="ARBA" id="ARBA00012829"/>
    </source>
</evidence>
<evidence type="ECO:0000313" key="16">
    <source>
        <dbReference type="Proteomes" id="UP000029084"/>
    </source>
</evidence>
<name>A0A088E7A3_9CREN</name>
<dbReference type="Proteomes" id="UP000029084">
    <property type="component" value="Chromosome"/>
</dbReference>
<evidence type="ECO:0000313" key="13">
    <source>
        <dbReference type="EMBL" id="AKV79621.1"/>
    </source>
</evidence>
<dbReference type="EMBL" id="CP012176">
    <property type="protein sequence ID" value="AKV84101.1"/>
    <property type="molecule type" value="Genomic_DNA"/>
</dbReference>
<dbReference type="InterPro" id="IPR006195">
    <property type="entry name" value="aa-tRNA-synth_II"/>
</dbReference>
<sequence length="571" mass="65468">MPESDKVIELAKRRGIFWPSYEIYGGVAGLYDIGPVGARIKNKIINTWRKIFVEENSEFVVEIETPMITPSKVLEASGHVENFTDPIVECTKCHKIYRADHLVEEMLKINVERLKPSELTSLISEKGLKCPSCGGDLGEVRSFNLLFATNIGPYSGTTGYLRPETAQGMFTSFKRVYEATRQRLPLGIAQVGRVARNEISPRQGLVRMREFTIMEVEFFIDPDDRNVPWLDRYYNEEFRVLFGDAKVKGLKPATMKVKEMIEEGLLVNPWMGFWMASASRFVQALGISKDSFYFEEKLPEERAHYSSQTFDQIVEIMGEKVEISGHAYRGNYDLSRHSKFSNEDLTVFKKFDQPRTVVKKTVIVNRDRFKDNPELQKEVMMLVSGKSPEQVEELLNKQVQVAGRPLSEFVRIMNREEKEHGIKFYPHVVEPSFGVERCLYLSVLSAYREKKDRVVLALPKDLAPYQVAVFPLLERDELIKKAREIYNLLSGKYEVLFDDAGSIGKRYARVDEIGVPYAVTVDPQTLSDDSVTIRDRDSWSQIRIKTSDLESVMDKLFSGQDFSMLTGEAKR</sequence>
<dbReference type="Proteomes" id="UP000062398">
    <property type="component" value="Chromosome"/>
</dbReference>
<dbReference type="EMBL" id="CP012175">
    <property type="protein sequence ID" value="AKV81866.1"/>
    <property type="molecule type" value="Genomic_DNA"/>
</dbReference>
<dbReference type="Gene3D" id="3.30.930.10">
    <property type="entry name" value="Bira Bifunctional Protein, Domain 2"/>
    <property type="match status" value="1"/>
</dbReference>
<accession>A0A088E7A3</accession>
<dbReference type="FunFam" id="3.30.40.230:FF:000005">
    <property type="entry name" value="Glycine--tRNA ligase"/>
    <property type="match status" value="1"/>
</dbReference>
<dbReference type="Pfam" id="PF00587">
    <property type="entry name" value="tRNA-synt_2b"/>
    <property type="match status" value="1"/>
</dbReference>
<dbReference type="AlphaFoldDB" id="A0A088E7A3"/>
<evidence type="ECO:0000313" key="15">
    <source>
        <dbReference type="EMBL" id="AKV84101.1"/>
    </source>
</evidence>
<organism evidence="10 16">
    <name type="scientific">Metallosphaera sedula</name>
    <dbReference type="NCBI Taxonomy" id="43687"/>
    <lineage>
        <taxon>Archaea</taxon>
        <taxon>Thermoproteota</taxon>
        <taxon>Thermoprotei</taxon>
        <taxon>Sulfolobales</taxon>
        <taxon>Sulfolobaceae</taxon>
        <taxon>Metallosphaera</taxon>
    </lineage>
</organism>
<dbReference type="RefSeq" id="WP_012022138.1">
    <property type="nucleotide sequence ID" value="NZ_AP019770.1"/>
</dbReference>
<evidence type="ECO:0000259" key="9">
    <source>
        <dbReference type="PROSITE" id="PS50862"/>
    </source>
</evidence>
<dbReference type="PANTHER" id="PTHR10745">
    <property type="entry name" value="GLYCYL-TRNA SYNTHETASE/DNA POLYMERASE SUBUNIT GAMMA-2"/>
    <property type="match status" value="1"/>
</dbReference>
<dbReference type="NCBIfam" id="NF003211">
    <property type="entry name" value="PRK04173.1"/>
    <property type="match status" value="1"/>
</dbReference>
<evidence type="ECO:0000313" key="10">
    <source>
        <dbReference type="EMBL" id="AIM28334.1"/>
    </source>
</evidence>
<evidence type="ECO:0000313" key="21">
    <source>
        <dbReference type="Proteomes" id="UP000068832"/>
    </source>
</evidence>
<dbReference type="SUPFAM" id="SSF55681">
    <property type="entry name" value="Class II aaRS and biotin synthetases"/>
    <property type="match status" value="1"/>
</dbReference>
<evidence type="ECO:0000313" key="17">
    <source>
        <dbReference type="Proteomes" id="UP000056255"/>
    </source>
</evidence>
<dbReference type="EMBL" id="CP008822">
    <property type="protein sequence ID" value="AIM28334.1"/>
    <property type="molecule type" value="Genomic_DNA"/>
</dbReference>
<dbReference type="GO" id="GO:0005737">
    <property type="term" value="C:cytoplasm"/>
    <property type="evidence" value="ECO:0007669"/>
    <property type="project" value="InterPro"/>
</dbReference>
<dbReference type="NCBIfam" id="TIGR00389">
    <property type="entry name" value="glyS_dimeric"/>
    <property type="match status" value="1"/>
</dbReference>
<evidence type="ECO:0000313" key="18">
    <source>
        <dbReference type="Proteomes" id="UP000061362"/>
    </source>
</evidence>
<evidence type="ECO:0000256" key="8">
    <source>
        <dbReference type="ARBA" id="ARBA00030057"/>
    </source>
</evidence>
<reference evidence="18 19" key="2">
    <citation type="journal article" date="2015" name="Genome Announc.">
        <title>Complete Genome Sequences of Evolved Arsenate-Resistant Metallosphaera sedula Strains.</title>
        <authorList>
            <person name="Ai C."/>
            <person name="McCarthy S."/>
            <person name="Schackwitz W."/>
            <person name="Martin J."/>
            <person name="Lipzen A."/>
            <person name="Blum P."/>
        </authorList>
    </citation>
    <scope>NUCLEOTIDE SEQUENCE [LARGE SCALE GENOMIC DNA]</scope>
    <source>
        <strain evidence="13 19">ARS120-1</strain>
        <strain evidence="14 18">ARS120-2</strain>
        <strain evidence="11 21">ARS50-1</strain>
        <strain evidence="12 20">ARS50-2</strain>
    </source>
</reference>
<dbReference type="Proteomes" id="UP000068832">
    <property type="component" value="Chromosome"/>
</dbReference>
<evidence type="ECO:0000256" key="5">
    <source>
        <dbReference type="ARBA" id="ARBA00022840"/>
    </source>
</evidence>
<dbReference type="InterPro" id="IPR045864">
    <property type="entry name" value="aa-tRNA-synth_II/BPL/LPL"/>
</dbReference>
<dbReference type="PATRIC" id="fig|43687.5.peg.2374"/>
<protein>
    <recommendedName>
        <fullName evidence="1">glycine--tRNA ligase</fullName>
        <ecNumber evidence="1">6.1.1.14</ecNumber>
    </recommendedName>
    <alternativeName>
        <fullName evidence="8">Diadenosine tetraphosphate synthetase</fullName>
    </alternativeName>
</protein>
<dbReference type="SUPFAM" id="SSF52954">
    <property type="entry name" value="Class II aaRS ABD-related"/>
    <property type="match status" value="1"/>
</dbReference>
<evidence type="ECO:0000256" key="2">
    <source>
        <dbReference type="ARBA" id="ARBA00022490"/>
    </source>
</evidence>
<keyword evidence="3 10" id="KW-0436">Ligase</keyword>
<reference evidence="10 16" key="1">
    <citation type="journal article" date="2014" name="J. Bacteriol.">
        <title>Role of an Archaeal PitA Transporter in the Copper and Arsenic Resistance of Metallosphaera sedula, an Extreme Thermoacidophile.</title>
        <authorList>
            <person name="McCarthy S."/>
            <person name="Ai C."/>
            <person name="Wheaton G."/>
            <person name="Tevatia R."/>
            <person name="Eckrich V."/>
            <person name="Kelly R."/>
            <person name="Blum P."/>
        </authorList>
    </citation>
    <scope>NUCLEOTIDE SEQUENCE [LARGE SCALE GENOMIC DNA]</scope>
    <source>
        <strain evidence="10 16">CuR1</strain>
    </source>
</reference>
<dbReference type="CDD" id="cd00858">
    <property type="entry name" value="GlyRS_anticodon"/>
    <property type="match status" value="1"/>
</dbReference>
<keyword evidence="7 10" id="KW-0030">Aminoacyl-tRNA synthetase</keyword>
<dbReference type="EMBL" id="CP012172">
    <property type="protein sequence ID" value="AKV75132.1"/>
    <property type="molecule type" value="Genomic_DNA"/>
</dbReference>
<dbReference type="EC" id="6.1.1.14" evidence="1"/>
<proteinExistence type="predicted"/>
<dbReference type="EMBL" id="CP012173">
    <property type="protein sequence ID" value="AKV77370.1"/>
    <property type="molecule type" value="Genomic_DNA"/>
</dbReference>
<dbReference type="GO" id="GO:0044281">
    <property type="term" value="P:small molecule metabolic process"/>
    <property type="evidence" value="ECO:0007669"/>
    <property type="project" value="UniProtKB-ARBA"/>
</dbReference>
<dbReference type="OMA" id="MEMQYFV"/>
<dbReference type="PROSITE" id="PS50862">
    <property type="entry name" value="AA_TRNA_LIGASE_II"/>
    <property type="match status" value="1"/>
</dbReference>
<dbReference type="GeneID" id="91756759"/>
<evidence type="ECO:0000313" key="20">
    <source>
        <dbReference type="Proteomes" id="UP000062475"/>
    </source>
</evidence>
<dbReference type="InterPro" id="IPR027031">
    <property type="entry name" value="Gly-tRNA_synthase/POLG2"/>
</dbReference>
<dbReference type="FunFam" id="3.40.50.800:FF:000002">
    <property type="entry name" value="Glycine--tRNA ligase"/>
    <property type="match status" value="1"/>
</dbReference>
<dbReference type="Proteomes" id="UP000061362">
    <property type="component" value="Chromosome"/>
</dbReference>
<dbReference type="Proteomes" id="UP000056255">
    <property type="component" value="Chromosome"/>
</dbReference>
<keyword evidence="5" id="KW-0067">ATP-binding</keyword>
<dbReference type="OrthoDB" id="6113at2157"/>
<dbReference type="InterPro" id="IPR036621">
    <property type="entry name" value="Anticodon-bd_dom_sf"/>
</dbReference>
<dbReference type="InterPro" id="IPR002315">
    <property type="entry name" value="tRNA-synt_gly"/>
</dbReference>
<dbReference type="InterPro" id="IPR002314">
    <property type="entry name" value="aa-tRNA-synt_IIb"/>
</dbReference>
<feature type="domain" description="Aminoacyl-transfer RNA synthetases class-II family profile" evidence="9">
    <location>
        <begin position="5"/>
        <end position="459"/>
    </location>
</feature>
<keyword evidence="2" id="KW-0963">Cytoplasm</keyword>
<keyword evidence="4" id="KW-0547">Nucleotide-binding</keyword>
<evidence type="ECO:0000313" key="14">
    <source>
        <dbReference type="EMBL" id="AKV81866.1"/>
    </source>
</evidence>
<dbReference type="GO" id="GO:0004820">
    <property type="term" value="F:glycine-tRNA ligase activity"/>
    <property type="evidence" value="ECO:0007669"/>
    <property type="project" value="UniProtKB-EC"/>
</dbReference>
<evidence type="ECO:0000313" key="11">
    <source>
        <dbReference type="EMBL" id="AKV75132.1"/>
    </source>
</evidence>
<evidence type="ECO:0000256" key="7">
    <source>
        <dbReference type="ARBA" id="ARBA00023146"/>
    </source>
</evidence>
<evidence type="ECO:0000256" key="4">
    <source>
        <dbReference type="ARBA" id="ARBA00022741"/>
    </source>
</evidence>
<dbReference type="Gene3D" id="3.40.50.800">
    <property type="entry name" value="Anticodon-binding domain"/>
    <property type="match status" value="1"/>
</dbReference>
<dbReference type="GO" id="GO:0006426">
    <property type="term" value="P:glycyl-tRNA aminoacylation"/>
    <property type="evidence" value="ECO:0007669"/>
    <property type="project" value="InterPro"/>
</dbReference>
<gene>
    <name evidence="10" type="ORF">HA72_2213</name>
    <name evidence="11" type="ORF">MsedA_2268</name>
    <name evidence="12" type="ORF">MsedB_2270</name>
    <name evidence="13" type="ORF">MsedC_2268</name>
    <name evidence="14" type="ORF">MsedD_2269</name>
    <name evidence="15" type="ORF">MsedE_2271</name>
</gene>
<evidence type="ECO:0000256" key="3">
    <source>
        <dbReference type="ARBA" id="ARBA00022598"/>
    </source>
</evidence>
<dbReference type="Proteomes" id="UP000062475">
    <property type="component" value="Chromosome"/>
</dbReference>
<evidence type="ECO:0000256" key="6">
    <source>
        <dbReference type="ARBA" id="ARBA00022917"/>
    </source>
</evidence>
<reference evidence="15 17" key="3">
    <citation type="submission" date="2015-07" db="EMBL/GenBank/DDBJ databases">
        <title>Physiological, transcriptional responses and genome re-sequencing of acid resistant extremely thermoacidophilic Metallosphaera sedula SARC-M1.</title>
        <authorList>
            <person name="Ai C."/>
            <person name="McCarthy S."/>
            <person name="Eckrich V."/>
            <person name="Rudrappa D."/>
            <person name="Qiu G."/>
            <person name="Blum P."/>
        </authorList>
    </citation>
    <scope>NUCLEOTIDE SEQUENCE [LARGE SCALE GENOMIC DNA]</scope>
    <source>
        <strain evidence="15 17">SARC-M1</strain>
    </source>
</reference>
<dbReference type="Gene3D" id="3.30.40.230">
    <property type="match status" value="1"/>
</dbReference>
<evidence type="ECO:0000313" key="12">
    <source>
        <dbReference type="EMBL" id="AKV77370.1"/>
    </source>
</evidence>
<dbReference type="EMBL" id="CP012174">
    <property type="protein sequence ID" value="AKV79621.1"/>
    <property type="molecule type" value="Genomic_DNA"/>
</dbReference>
<dbReference type="GO" id="GO:0005524">
    <property type="term" value="F:ATP binding"/>
    <property type="evidence" value="ECO:0007669"/>
    <property type="project" value="UniProtKB-KW"/>
</dbReference>
<dbReference type="PANTHER" id="PTHR10745:SF0">
    <property type="entry name" value="GLYCINE--TRNA LIGASE"/>
    <property type="match status" value="1"/>
</dbReference>